<dbReference type="AlphaFoldDB" id="A0A0L8IEV1"/>
<proteinExistence type="predicted"/>
<evidence type="ECO:0000313" key="1">
    <source>
        <dbReference type="EMBL" id="KOF99976.1"/>
    </source>
</evidence>
<reference evidence="1" key="1">
    <citation type="submission" date="2015-07" db="EMBL/GenBank/DDBJ databases">
        <title>MeaNS - Measles Nucleotide Surveillance Program.</title>
        <authorList>
            <person name="Tran T."/>
            <person name="Druce J."/>
        </authorList>
    </citation>
    <scope>NUCLEOTIDE SEQUENCE</scope>
    <source>
        <strain evidence="1">UCB-OBI-ISO-001</strain>
        <tissue evidence="1">Gonad</tissue>
    </source>
</reference>
<dbReference type="EMBL" id="KQ415865">
    <property type="protein sequence ID" value="KOF99976.1"/>
    <property type="molecule type" value="Genomic_DNA"/>
</dbReference>
<accession>A0A0L8IEV1</accession>
<organism evidence="1">
    <name type="scientific">Octopus bimaculoides</name>
    <name type="common">California two-spotted octopus</name>
    <dbReference type="NCBI Taxonomy" id="37653"/>
    <lineage>
        <taxon>Eukaryota</taxon>
        <taxon>Metazoa</taxon>
        <taxon>Spiralia</taxon>
        <taxon>Lophotrochozoa</taxon>
        <taxon>Mollusca</taxon>
        <taxon>Cephalopoda</taxon>
        <taxon>Coleoidea</taxon>
        <taxon>Octopodiformes</taxon>
        <taxon>Octopoda</taxon>
        <taxon>Incirrata</taxon>
        <taxon>Octopodidae</taxon>
        <taxon>Octopus</taxon>
    </lineage>
</organism>
<protein>
    <submittedName>
        <fullName evidence="1">Uncharacterized protein</fullName>
    </submittedName>
</protein>
<name>A0A0L8IEV1_OCTBM</name>
<sequence>MMQTTKIAKYPRLNVRQSKTKMKYCFVFFLFESKFEVFGMTENPQSKRQLFTKLNPIIKLAVCTRESGGCGSLLRNKGSNLSRDTSRRFTLTAMMTIL</sequence>
<gene>
    <name evidence="1" type="ORF">OCBIM_22009553mg</name>
</gene>